<sequence>MFPFFLLLIGTCFQAALWYSARNAALASSQEGLRAARARQGAPGAGEAAALAFAAEVADGQLLNPSARVSVDGDQTVAVTVTGEVWSFVPGLNIRVTQVARGPKERWTPAGEGRR</sequence>
<dbReference type="RefSeq" id="WP_148344095.1">
    <property type="nucleotide sequence ID" value="NZ_VSFG01000001.1"/>
</dbReference>
<dbReference type="STRING" id="1220554.GCA_001552135_02303"/>
<dbReference type="EMBL" id="VSFG01000001">
    <property type="protein sequence ID" value="TYB48548.1"/>
    <property type="molecule type" value="Genomic_DNA"/>
</dbReference>
<feature type="chain" id="PRO_5038646220" evidence="1">
    <location>
        <begin position="16"/>
        <end position="115"/>
    </location>
</feature>
<evidence type="ECO:0000313" key="2">
    <source>
        <dbReference type="EMBL" id="TYB48548.1"/>
    </source>
</evidence>
<dbReference type="AlphaFoldDB" id="A0A5D0NWJ9"/>
<name>A0A5D0NWJ9_9ACTN</name>
<organism evidence="2 3">
    <name type="scientific">Actinomadura chibensis</name>
    <dbReference type="NCBI Taxonomy" id="392828"/>
    <lineage>
        <taxon>Bacteria</taxon>
        <taxon>Bacillati</taxon>
        <taxon>Actinomycetota</taxon>
        <taxon>Actinomycetes</taxon>
        <taxon>Streptosporangiales</taxon>
        <taxon>Thermomonosporaceae</taxon>
        <taxon>Actinomadura</taxon>
    </lineage>
</organism>
<accession>A0A5D0NWJ9</accession>
<keyword evidence="1" id="KW-0732">Signal</keyword>
<dbReference type="Proteomes" id="UP000323380">
    <property type="component" value="Unassembled WGS sequence"/>
</dbReference>
<comment type="caution">
    <text evidence="2">The sequence shown here is derived from an EMBL/GenBank/DDBJ whole genome shotgun (WGS) entry which is preliminary data.</text>
</comment>
<evidence type="ECO:0000313" key="3">
    <source>
        <dbReference type="Proteomes" id="UP000323380"/>
    </source>
</evidence>
<evidence type="ECO:0000256" key="1">
    <source>
        <dbReference type="SAM" id="SignalP"/>
    </source>
</evidence>
<keyword evidence="3" id="KW-1185">Reference proteome</keyword>
<gene>
    <name evidence="2" type="ORF">FXF69_05000</name>
</gene>
<proteinExistence type="predicted"/>
<reference evidence="2 3" key="1">
    <citation type="submission" date="2019-08" db="EMBL/GenBank/DDBJ databases">
        <title>Actinomadura sp. nov. CYP1-5 isolated from mountain soil.</title>
        <authorList>
            <person name="Songsumanus A."/>
            <person name="Kuncharoen N."/>
            <person name="Kudo T."/>
            <person name="Yuki M."/>
            <person name="Igarashi Y."/>
            <person name="Tanasupawat S."/>
        </authorList>
    </citation>
    <scope>NUCLEOTIDE SEQUENCE [LARGE SCALE GENOMIC DNA]</scope>
    <source>
        <strain evidence="2 3">JCM 14158</strain>
    </source>
</reference>
<feature type="signal peptide" evidence="1">
    <location>
        <begin position="1"/>
        <end position="15"/>
    </location>
</feature>
<protein>
    <submittedName>
        <fullName evidence="2">Pilus assembly protein</fullName>
    </submittedName>
</protein>